<evidence type="ECO:0000256" key="5">
    <source>
        <dbReference type="ARBA" id="ARBA00023159"/>
    </source>
</evidence>
<evidence type="ECO:0000256" key="1">
    <source>
        <dbReference type="ARBA" id="ARBA00004123"/>
    </source>
</evidence>
<dbReference type="GO" id="GO:0005634">
    <property type="term" value="C:nucleus"/>
    <property type="evidence" value="ECO:0007669"/>
    <property type="project" value="UniProtKB-SubCell"/>
</dbReference>
<organism evidence="12 13">
    <name type="scientific">Albula goreensis</name>
    <dbReference type="NCBI Taxonomy" id="1534307"/>
    <lineage>
        <taxon>Eukaryota</taxon>
        <taxon>Metazoa</taxon>
        <taxon>Chordata</taxon>
        <taxon>Craniata</taxon>
        <taxon>Vertebrata</taxon>
        <taxon>Euteleostomi</taxon>
        <taxon>Actinopterygii</taxon>
        <taxon>Neopterygii</taxon>
        <taxon>Teleostei</taxon>
        <taxon>Albuliformes</taxon>
        <taxon>Albulidae</taxon>
        <taxon>Albula</taxon>
    </lineage>
</organism>
<dbReference type="InterPro" id="IPR018122">
    <property type="entry name" value="TF_fork_head_CS_1"/>
</dbReference>
<dbReference type="PROSITE" id="PS50039">
    <property type="entry name" value="FORK_HEAD_3"/>
    <property type="match status" value="1"/>
</dbReference>
<evidence type="ECO:0000256" key="4">
    <source>
        <dbReference type="ARBA" id="ARBA00023125"/>
    </source>
</evidence>
<keyword evidence="5" id="KW-0010">Activator</keyword>
<dbReference type="GO" id="GO:0001947">
    <property type="term" value="P:heart looping"/>
    <property type="evidence" value="ECO:0007669"/>
    <property type="project" value="UniProtKB-ARBA"/>
</dbReference>
<name>A0A8T3DIW6_9TELE</name>
<dbReference type="InterPro" id="IPR030456">
    <property type="entry name" value="TF_fork_head_CS_2"/>
</dbReference>
<dbReference type="PRINTS" id="PR00053">
    <property type="entry name" value="FORKHEAD"/>
</dbReference>
<comment type="subcellular location">
    <subcellularLocation>
        <location evidence="1 9">Nucleus</location>
    </subcellularLocation>
</comment>
<keyword evidence="7 9" id="KW-0539">Nucleus</keyword>
<dbReference type="InterPro" id="IPR047512">
    <property type="entry name" value="FH_FOXJ1"/>
</dbReference>
<dbReference type="Pfam" id="PF00250">
    <property type="entry name" value="Forkhead"/>
    <property type="match status" value="1"/>
</dbReference>
<feature type="domain" description="Fork-head" evidence="11">
    <location>
        <begin position="195"/>
        <end position="289"/>
    </location>
</feature>
<dbReference type="InterPro" id="IPR047513">
    <property type="entry name" value="FOXJ1"/>
</dbReference>
<accession>A0A8T3DIW6</accession>
<dbReference type="PANTHER" id="PTHR46805:SF3">
    <property type="entry name" value="FORKHEAD BOX PROTEIN J1-B"/>
    <property type="match status" value="1"/>
</dbReference>
<evidence type="ECO:0000256" key="6">
    <source>
        <dbReference type="ARBA" id="ARBA00023163"/>
    </source>
</evidence>
<proteinExistence type="inferred from homology"/>
<dbReference type="PROSITE" id="PS00657">
    <property type="entry name" value="FORK_HEAD_1"/>
    <property type="match status" value="1"/>
</dbReference>
<feature type="compositionally biased region" description="Low complexity" evidence="10">
    <location>
        <begin position="149"/>
        <end position="160"/>
    </location>
</feature>
<sequence>MNSIPGAVRKQGDDQRLRCCNREPSDTLRNTLSVVLRFSVICCDLTIMPVLTCPEIATKFKEKWMMLRPEDQDNINGSMNLDDSLTSLQWLQDFSILSANLERPPSSGCPPQHFYHKHLHPRGTDSPASPPAGDTAATGMPQSLGNPITSSSTSANTSGTSYMHSQAVSYGHHRQIAAPSQPPEEIDYKTNHHVKPPYSYATLICMAMQASNQTKITLSAIYNWITENFCYYRHAEPSWQNSIRHNLSLNKCFMKVPRQKDEPGKGGFWQIDPQYADMFVNGVFKRRRMPATHFNTQRQSKMSPVPESSHSSSGQGYQNGPQPGMGLYQAPGGPHQRAGLGNKRKQPAPKRSAKLARGSKSPLLAAEVKAETEALKGDFDWASVFDDVFNDSGSNFEDLDINAALSSLGCELDLSLQGRLPAAVGNWCAGSGVEQPCSYMEFMEFGSSIGGEPQHFDELAFYTGQARHPWEDLKEEVQSIPITMDQSFGFCEGLFTEMQP</sequence>
<keyword evidence="2" id="KW-0970">Cilium biogenesis/degradation</keyword>
<feature type="compositionally biased region" description="Basic residues" evidence="10">
    <location>
        <begin position="342"/>
        <end position="354"/>
    </location>
</feature>
<evidence type="ECO:0000313" key="13">
    <source>
        <dbReference type="Proteomes" id="UP000829720"/>
    </source>
</evidence>
<evidence type="ECO:0000256" key="3">
    <source>
        <dbReference type="ARBA" id="ARBA00023015"/>
    </source>
</evidence>
<dbReference type="Gene3D" id="1.10.10.10">
    <property type="entry name" value="Winged helix-like DNA-binding domain superfamily/Winged helix DNA-binding domain"/>
    <property type="match status" value="1"/>
</dbReference>
<comment type="similarity">
    <text evidence="8">Belongs to the FOXJ1 family.</text>
</comment>
<evidence type="ECO:0000256" key="7">
    <source>
        <dbReference type="ARBA" id="ARBA00023242"/>
    </source>
</evidence>
<dbReference type="Proteomes" id="UP000829720">
    <property type="component" value="Unassembled WGS sequence"/>
</dbReference>
<comment type="caution">
    <text evidence="12">The sequence shown here is derived from an EMBL/GenBank/DDBJ whole genome shotgun (WGS) entry which is preliminary data.</text>
</comment>
<feature type="region of interest" description="Disordered" evidence="10">
    <location>
        <begin position="102"/>
        <end position="160"/>
    </location>
</feature>
<dbReference type="InterPro" id="IPR001766">
    <property type="entry name" value="Fork_head_dom"/>
</dbReference>
<reference evidence="12" key="1">
    <citation type="submission" date="2021-01" db="EMBL/GenBank/DDBJ databases">
        <authorList>
            <person name="Zahm M."/>
            <person name="Roques C."/>
            <person name="Cabau C."/>
            <person name="Klopp C."/>
            <person name="Donnadieu C."/>
            <person name="Jouanno E."/>
            <person name="Lampietro C."/>
            <person name="Louis A."/>
            <person name="Herpin A."/>
            <person name="Echchiki A."/>
            <person name="Berthelot C."/>
            <person name="Parey E."/>
            <person name="Roest-Crollius H."/>
            <person name="Braasch I."/>
            <person name="Postlethwait J."/>
            <person name="Bobe J."/>
            <person name="Montfort J."/>
            <person name="Bouchez O."/>
            <person name="Begum T."/>
            <person name="Mejri S."/>
            <person name="Adams A."/>
            <person name="Chen W.-J."/>
            <person name="Guiguen Y."/>
        </authorList>
    </citation>
    <scope>NUCLEOTIDE SEQUENCE</scope>
    <source>
        <tissue evidence="12">Blood</tissue>
    </source>
</reference>
<dbReference type="GO" id="GO:0000978">
    <property type="term" value="F:RNA polymerase II cis-regulatory region sequence-specific DNA binding"/>
    <property type="evidence" value="ECO:0007669"/>
    <property type="project" value="TreeGrafter"/>
</dbReference>
<dbReference type="FunFam" id="1.10.10.10:FF:000030">
    <property type="entry name" value="Forkhead box protein K2"/>
    <property type="match status" value="1"/>
</dbReference>
<dbReference type="OrthoDB" id="5954824at2759"/>
<evidence type="ECO:0000256" key="2">
    <source>
        <dbReference type="ARBA" id="ARBA00022794"/>
    </source>
</evidence>
<feature type="DNA-binding region" description="Fork-head" evidence="9">
    <location>
        <begin position="195"/>
        <end position="289"/>
    </location>
</feature>
<dbReference type="AlphaFoldDB" id="A0A8T3DIW6"/>
<evidence type="ECO:0000256" key="8">
    <source>
        <dbReference type="ARBA" id="ARBA00034770"/>
    </source>
</evidence>
<protein>
    <recommendedName>
        <fullName evidence="11">Fork-head domain-containing protein</fullName>
    </recommendedName>
</protein>
<keyword evidence="3" id="KW-0805">Transcription regulation</keyword>
<dbReference type="InterPro" id="IPR036390">
    <property type="entry name" value="WH_DNA-bd_sf"/>
</dbReference>
<evidence type="ECO:0000256" key="9">
    <source>
        <dbReference type="PROSITE-ProRule" id="PRU00089"/>
    </source>
</evidence>
<evidence type="ECO:0000259" key="11">
    <source>
        <dbReference type="PROSITE" id="PS50039"/>
    </source>
</evidence>
<dbReference type="PANTHER" id="PTHR46805">
    <property type="entry name" value="FORKHEAD BOX PROTEIN J1"/>
    <property type="match status" value="1"/>
</dbReference>
<dbReference type="GO" id="GO:0003146">
    <property type="term" value="P:heart jogging"/>
    <property type="evidence" value="ECO:0007669"/>
    <property type="project" value="UniProtKB-ARBA"/>
</dbReference>
<dbReference type="EMBL" id="JAERUA010000008">
    <property type="protein sequence ID" value="KAI1896026.1"/>
    <property type="molecule type" value="Genomic_DNA"/>
</dbReference>
<dbReference type="InterPro" id="IPR036388">
    <property type="entry name" value="WH-like_DNA-bd_sf"/>
</dbReference>
<evidence type="ECO:0000256" key="10">
    <source>
        <dbReference type="SAM" id="MobiDB-lite"/>
    </source>
</evidence>
<keyword evidence="6" id="KW-0804">Transcription</keyword>
<evidence type="ECO:0000313" key="12">
    <source>
        <dbReference type="EMBL" id="KAI1896026.1"/>
    </source>
</evidence>
<keyword evidence="13" id="KW-1185">Reference proteome</keyword>
<dbReference type="SUPFAM" id="SSF46785">
    <property type="entry name" value="Winged helix' DNA-binding domain"/>
    <property type="match status" value="1"/>
</dbReference>
<keyword evidence="4 9" id="KW-0238">DNA-binding</keyword>
<dbReference type="GO" id="GO:0000981">
    <property type="term" value="F:DNA-binding transcription factor activity, RNA polymerase II-specific"/>
    <property type="evidence" value="ECO:0007669"/>
    <property type="project" value="TreeGrafter"/>
</dbReference>
<dbReference type="GO" id="GO:0060271">
    <property type="term" value="P:cilium assembly"/>
    <property type="evidence" value="ECO:0007669"/>
    <property type="project" value="UniProtKB-ARBA"/>
</dbReference>
<dbReference type="SMART" id="SM00339">
    <property type="entry name" value="FH"/>
    <property type="match status" value="1"/>
</dbReference>
<dbReference type="CDD" id="cd20023">
    <property type="entry name" value="FH_FOXJ1"/>
    <property type="match status" value="1"/>
</dbReference>
<gene>
    <name evidence="12" type="ORF">AGOR_G00090560</name>
</gene>
<dbReference type="PROSITE" id="PS00658">
    <property type="entry name" value="FORK_HEAD_2"/>
    <property type="match status" value="1"/>
</dbReference>
<feature type="region of interest" description="Disordered" evidence="10">
    <location>
        <begin position="293"/>
        <end position="359"/>
    </location>
</feature>
<feature type="compositionally biased region" description="Low complexity" evidence="10">
    <location>
        <begin position="300"/>
        <end position="313"/>
    </location>
</feature>